<dbReference type="InterPro" id="IPR018247">
    <property type="entry name" value="EF_Hand_1_Ca_BS"/>
</dbReference>
<evidence type="ECO:0000259" key="4">
    <source>
        <dbReference type="PROSITE" id="PS51455"/>
    </source>
</evidence>
<dbReference type="Gene3D" id="3.30.800.10">
    <property type="entry name" value="Phosphatidylinositol Phosphate Kinase II Beta"/>
    <property type="match status" value="1"/>
</dbReference>
<evidence type="ECO:0000259" key="3">
    <source>
        <dbReference type="PROSITE" id="PS50222"/>
    </source>
</evidence>
<evidence type="ECO:0000256" key="1">
    <source>
        <dbReference type="ARBA" id="ARBA00022837"/>
    </source>
</evidence>
<organism evidence="5">
    <name type="scientific">Theileria annulata</name>
    <dbReference type="NCBI Taxonomy" id="5874"/>
    <lineage>
        <taxon>Eukaryota</taxon>
        <taxon>Sar</taxon>
        <taxon>Alveolata</taxon>
        <taxon>Apicomplexa</taxon>
        <taxon>Aconoidasida</taxon>
        <taxon>Piroplasmida</taxon>
        <taxon>Theileriidae</taxon>
        <taxon>Theileria</taxon>
    </lineage>
</organism>
<dbReference type="VEuPathDB" id="PiroplasmaDB:TA11845"/>
<dbReference type="GO" id="GO:0046854">
    <property type="term" value="P:phosphatidylinositol phosphate biosynthetic process"/>
    <property type="evidence" value="ECO:0007669"/>
    <property type="project" value="TreeGrafter"/>
</dbReference>
<keyword evidence="1" id="KW-0106">Calcium</keyword>
<evidence type="ECO:0000256" key="2">
    <source>
        <dbReference type="PROSITE-ProRule" id="PRU00781"/>
    </source>
</evidence>
<dbReference type="InterPro" id="IPR027483">
    <property type="entry name" value="PInositol-4-P-4/5-kinase_C_sf"/>
</dbReference>
<dbReference type="Gene3D" id="3.30.810.10">
    <property type="entry name" value="2-Layer Sandwich"/>
    <property type="match status" value="1"/>
</dbReference>
<dbReference type="SUPFAM" id="SSF47473">
    <property type="entry name" value="EF-hand"/>
    <property type="match status" value="1"/>
</dbReference>
<dbReference type="PROSITE" id="PS51455">
    <property type="entry name" value="PIPK"/>
    <property type="match status" value="1"/>
</dbReference>
<dbReference type="PANTHER" id="PTHR23086:SF8">
    <property type="entry name" value="PHOSPHATIDYLINOSITOL 5-PHOSPHATE 4-KINASE, ISOFORM A"/>
    <property type="match status" value="1"/>
</dbReference>
<dbReference type="GO" id="GO:0005886">
    <property type="term" value="C:plasma membrane"/>
    <property type="evidence" value="ECO:0007669"/>
    <property type="project" value="TreeGrafter"/>
</dbReference>
<dbReference type="SUPFAM" id="SSF56104">
    <property type="entry name" value="SAICAR synthase-like"/>
    <property type="match status" value="1"/>
</dbReference>
<protein>
    <submittedName>
        <fullName evidence="5">1-phosphatidylinositol-4-phosphate 5-kinase or 1-phosphatidylinositol-5-phosphate 4-kinase, putative</fullName>
    </submittedName>
</protein>
<dbReference type="GO" id="GO:0005524">
    <property type="term" value="F:ATP binding"/>
    <property type="evidence" value="ECO:0007669"/>
    <property type="project" value="UniProtKB-UniRule"/>
</dbReference>
<keyword evidence="2 5" id="KW-0418">Kinase</keyword>
<dbReference type="PROSITE" id="PS50222">
    <property type="entry name" value="EF_HAND_2"/>
    <property type="match status" value="1"/>
</dbReference>
<keyword evidence="2" id="KW-0808">Transferase</keyword>
<proteinExistence type="predicted"/>
<dbReference type="InterPro" id="IPR002048">
    <property type="entry name" value="EF_hand_dom"/>
</dbReference>
<keyword evidence="2" id="KW-0067">ATP-binding</keyword>
<evidence type="ECO:0000313" key="5">
    <source>
        <dbReference type="EMBL" id="SVP91877.1"/>
    </source>
</evidence>
<dbReference type="Gene3D" id="1.10.238.10">
    <property type="entry name" value="EF-hand"/>
    <property type="match status" value="1"/>
</dbReference>
<dbReference type="InterPro" id="IPR023610">
    <property type="entry name" value="PInositol-4/5-P-5/4-kinase"/>
</dbReference>
<keyword evidence="2" id="KW-0547">Nucleotide-binding</keyword>
<dbReference type="InterPro" id="IPR002498">
    <property type="entry name" value="PInositol-4-P-4/5-kinase_core"/>
</dbReference>
<dbReference type="EMBL" id="UIVS01000002">
    <property type="protein sequence ID" value="SVP92147.1"/>
    <property type="molecule type" value="Genomic_DNA"/>
</dbReference>
<feature type="domain" description="EF-hand" evidence="3">
    <location>
        <begin position="73"/>
        <end position="102"/>
    </location>
</feature>
<dbReference type="PANTHER" id="PTHR23086">
    <property type="entry name" value="PHOSPHATIDYLINOSITOL-4-PHOSPHATE 5-KINASE"/>
    <property type="match status" value="1"/>
</dbReference>
<dbReference type="CDD" id="cd00139">
    <property type="entry name" value="PIPKc"/>
    <property type="match status" value="1"/>
</dbReference>
<reference evidence="5" key="1">
    <citation type="submission" date="2018-07" db="EMBL/GenBank/DDBJ databases">
        <authorList>
            <person name="Quirk P.G."/>
            <person name="Krulwich T.A."/>
        </authorList>
    </citation>
    <scope>NUCLEOTIDE SEQUENCE</scope>
    <source>
        <strain evidence="5">Anand</strain>
    </source>
</reference>
<feature type="domain" description="PIPK" evidence="4">
    <location>
        <begin position="422"/>
        <end position="775"/>
    </location>
</feature>
<dbReference type="GO" id="GO:0016308">
    <property type="term" value="F:1-phosphatidylinositol-4-phosphate 5-kinase activity"/>
    <property type="evidence" value="ECO:0007669"/>
    <property type="project" value="TreeGrafter"/>
</dbReference>
<sequence>MRFPVCGVRSDRLLAKIPNDYYQNLNSNIECSLEEAQSIYNKFRALAPNGKLTFRSFQECLGLFGTLGQVLGERIFRAFDLNNDDYLDFVEFSTSLLTMTRGSEAKKLALSYRILHPNPANLPNSLVGSLNITPSPSRSNLLNLNELKVDKSGDSEFKSVESEYRNSKSDLKSFASDDKSGKAEAEEPLSVSLIRATRQSIINTTRILTSNLNEIKSNISGIKSSISGIKPSTSEVKPELLKEMTHQDEDGIEFEEFVEVVRDIELTKSLLVCREPKYYTTEEIQRVFEQFASTSRDGTKRLSQSDYINAVYESSEFLELLGISLSQYAMETVTTTYKGVNTFLKKINTTTRSYINRTHVNRKNVYKYIDHGSSKRGLSVHFGHESWNHVLDMMIGLSISARHVYSQVNAVLSDDDYNVKLCFHINENSNGLNVTKFITNTGLSSSRLSDHIINHNDGDTINDSPVSNKSLVRYNPGENETRKIVFKEYAPMVFHQIRLISGLTEKDYLESVSPEQIVGNMVLGNLSTMSELVSEGKSGSLFYYTINGRLILKTITKRCAKFVKRWLKCYFAHLEKNTDSILTRFCGLFSIENRTLRQKVYFIVMNNVFYSRVSIHRRYDLKGSWVGRRLEPSELKDHTVALKDIEFNKLGEQIHLGQMSESFLRVLSSDVNFLRDSNILDYSLLLGIHYRAQSKDNVNWDGSEKLDPGNPHTFMSDNKTSVYYVGIVDVLTTWNLAKRLEHVWRFFQTRQHQGVSCVNPVFYSSRFIQSITNHLK</sequence>
<dbReference type="InterPro" id="IPR011992">
    <property type="entry name" value="EF-hand-dom_pair"/>
</dbReference>
<evidence type="ECO:0000313" key="6">
    <source>
        <dbReference type="EMBL" id="SVP92147.1"/>
    </source>
</evidence>
<gene>
    <name evidence="5" type="ORF">TAT_000197700</name>
    <name evidence="6" type="ORF">TAV_000198000</name>
</gene>
<name>A0A3B0MP36_THEAN</name>
<dbReference type="EMBL" id="UIVT01000002">
    <property type="protein sequence ID" value="SVP91877.1"/>
    <property type="molecule type" value="Genomic_DNA"/>
</dbReference>
<dbReference type="PROSITE" id="PS00018">
    <property type="entry name" value="EF_HAND_1"/>
    <property type="match status" value="1"/>
</dbReference>
<dbReference type="GO" id="GO:0005509">
    <property type="term" value="F:calcium ion binding"/>
    <property type="evidence" value="ECO:0007669"/>
    <property type="project" value="InterPro"/>
</dbReference>
<dbReference type="SMART" id="SM00330">
    <property type="entry name" value="PIPKc"/>
    <property type="match status" value="1"/>
</dbReference>
<dbReference type="InterPro" id="IPR027484">
    <property type="entry name" value="PInositol-4-P-5-kinase_N"/>
</dbReference>
<dbReference type="AlphaFoldDB" id="A0A3B0MP36"/>
<dbReference type="Pfam" id="PF01504">
    <property type="entry name" value="PIP5K"/>
    <property type="match status" value="2"/>
</dbReference>
<accession>A0A3B0MP36</accession>